<keyword evidence="9" id="KW-1185">Reference proteome</keyword>
<sequence>MCAVKQHVIHDYAEAPQPTHETVIVDGVLRYPPTDLNVLVVGGGPGGYLTALECWRKGHGVELVEKLSTNSPTGDAFLLSPSGVCFLKYYPALIEEYKKWTWDLAIGISRLDGTPIVPSFDFEWNRTGVPEHAAWPLRVRTMMARTGLATMLYDQCQRLGIKVTFGVSVVNYLENATEGTATAVANDGRQFTADIVVAADGLGTKSHQIVLGQPVRAIPTGYSIARFMYSLDGIQNPILDQLRDIKRGVLRISSGNGFHSSICLTNSHVLFTLTSPDNGTAEESWSAGVTPDEVLSRIPDLEGLDPLVIEIIRNVPQEKTLISWKLCWRDPQEKWTSPEGRVIQLGDSAHAFIPTSLMGASTALEDAQSLPECLRLAGKAKANLGTKVHELLRVRRVAIIQRTGFSNRSQSHQEGGMEAAVKNSIDNDPTRMGKWVWTHNPERYATEKFAQALAHLEAGAPFEHTNIPPGFKWESGWTMEKELEKEKLGIKTEELKQNGDWSVY</sequence>
<keyword evidence="3" id="KW-0285">Flavoprotein</keyword>
<dbReference type="InterPro" id="IPR002938">
    <property type="entry name" value="FAD-bd"/>
</dbReference>
<dbReference type="SUPFAM" id="SSF51905">
    <property type="entry name" value="FAD/NAD(P)-binding domain"/>
    <property type="match status" value="1"/>
</dbReference>
<dbReference type="GeneID" id="70226828"/>
<dbReference type="Proteomes" id="UP000720189">
    <property type="component" value="Unassembled WGS sequence"/>
</dbReference>
<evidence type="ECO:0000256" key="5">
    <source>
        <dbReference type="ARBA" id="ARBA00023002"/>
    </source>
</evidence>
<keyword evidence="4" id="KW-0274">FAD</keyword>
<comment type="similarity">
    <text evidence="2">Belongs to the paxM FAD-dependent monooxygenase family.</text>
</comment>
<evidence type="ECO:0000256" key="3">
    <source>
        <dbReference type="ARBA" id="ARBA00022630"/>
    </source>
</evidence>
<dbReference type="Pfam" id="PF01494">
    <property type="entry name" value="FAD_binding_3"/>
    <property type="match status" value="1"/>
</dbReference>
<dbReference type="OrthoDB" id="16820at2759"/>
<evidence type="ECO:0000256" key="2">
    <source>
        <dbReference type="ARBA" id="ARBA00007992"/>
    </source>
</evidence>
<dbReference type="InterPro" id="IPR036188">
    <property type="entry name" value="FAD/NAD-bd_sf"/>
</dbReference>
<dbReference type="PRINTS" id="PR00420">
    <property type="entry name" value="RNGMNOXGNASE"/>
</dbReference>
<comment type="caution">
    <text evidence="8">The sequence shown here is derived from an EMBL/GenBank/DDBJ whole genome shotgun (WGS) entry which is preliminary data.</text>
</comment>
<gene>
    <name evidence="8" type="ORF">BKA55DRAFT_627271</name>
</gene>
<dbReference type="GO" id="GO:0004497">
    <property type="term" value="F:monooxygenase activity"/>
    <property type="evidence" value="ECO:0007669"/>
    <property type="project" value="UniProtKB-KW"/>
</dbReference>
<dbReference type="PANTHER" id="PTHR13789">
    <property type="entry name" value="MONOOXYGENASE"/>
    <property type="match status" value="1"/>
</dbReference>
<dbReference type="EMBL" id="JAGMUX010000027">
    <property type="protein sequence ID" value="KAH7222677.1"/>
    <property type="molecule type" value="Genomic_DNA"/>
</dbReference>
<evidence type="ECO:0000256" key="1">
    <source>
        <dbReference type="ARBA" id="ARBA00001974"/>
    </source>
</evidence>
<dbReference type="InterPro" id="IPR050493">
    <property type="entry name" value="FAD-dep_Monooxygenase_BioMet"/>
</dbReference>
<evidence type="ECO:0000259" key="7">
    <source>
        <dbReference type="Pfam" id="PF01494"/>
    </source>
</evidence>
<reference evidence="8" key="1">
    <citation type="journal article" date="2021" name="Nat. Commun.">
        <title>Genetic determinants of endophytism in the Arabidopsis root mycobiome.</title>
        <authorList>
            <person name="Mesny F."/>
            <person name="Miyauchi S."/>
            <person name="Thiergart T."/>
            <person name="Pickel B."/>
            <person name="Atanasova L."/>
            <person name="Karlsson M."/>
            <person name="Huettel B."/>
            <person name="Barry K.W."/>
            <person name="Haridas S."/>
            <person name="Chen C."/>
            <person name="Bauer D."/>
            <person name="Andreopoulos W."/>
            <person name="Pangilinan J."/>
            <person name="LaButti K."/>
            <person name="Riley R."/>
            <person name="Lipzen A."/>
            <person name="Clum A."/>
            <person name="Drula E."/>
            <person name="Henrissat B."/>
            <person name="Kohler A."/>
            <person name="Grigoriev I.V."/>
            <person name="Martin F.M."/>
            <person name="Hacquard S."/>
        </authorList>
    </citation>
    <scope>NUCLEOTIDE SEQUENCE</scope>
    <source>
        <strain evidence="8">MPI-CAGE-AT-0023</strain>
    </source>
</reference>
<dbReference type="AlphaFoldDB" id="A0A9P9JQA4"/>
<dbReference type="PANTHER" id="PTHR13789:SF315">
    <property type="entry name" value="FAD-DEPENDENT MONOOXYGENASE MDPD"/>
    <property type="match status" value="1"/>
</dbReference>
<proteinExistence type="inferred from homology"/>
<feature type="domain" description="FAD-binding" evidence="7">
    <location>
        <begin position="36"/>
        <end position="375"/>
    </location>
</feature>
<comment type="cofactor">
    <cofactor evidence="1">
        <name>FAD</name>
        <dbReference type="ChEBI" id="CHEBI:57692"/>
    </cofactor>
</comment>
<keyword evidence="5" id="KW-0560">Oxidoreductase</keyword>
<accession>A0A9P9JQA4</accession>
<dbReference type="GO" id="GO:0071949">
    <property type="term" value="F:FAD binding"/>
    <property type="evidence" value="ECO:0007669"/>
    <property type="project" value="InterPro"/>
</dbReference>
<evidence type="ECO:0000256" key="4">
    <source>
        <dbReference type="ARBA" id="ARBA00022827"/>
    </source>
</evidence>
<name>A0A9P9JQA4_FUSRE</name>
<evidence type="ECO:0000313" key="8">
    <source>
        <dbReference type="EMBL" id="KAH7222677.1"/>
    </source>
</evidence>
<evidence type="ECO:0000313" key="9">
    <source>
        <dbReference type="Proteomes" id="UP000720189"/>
    </source>
</evidence>
<dbReference type="RefSeq" id="XP_046042300.1">
    <property type="nucleotide sequence ID" value="XM_046196874.1"/>
</dbReference>
<evidence type="ECO:0000256" key="6">
    <source>
        <dbReference type="ARBA" id="ARBA00023033"/>
    </source>
</evidence>
<keyword evidence="6" id="KW-0503">Monooxygenase</keyword>
<organism evidence="8 9">
    <name type="scientific">Fusarium redolens</name>
    <dbReference type="NCBI Taxonomy" id="48865"/>
    <lineage>
        <taxon>Eukaryota</taxon>
        <taxon>Fungi</taxon>
        <taxon>Dikarya</taxon>
        <taxon>Ascomycota</taxon>
        <taxon>Pezizomycotina</taxon>
        <taxon>Sordariomycetes</taxon>
        <taxon>Hypocreomycetidae</taxon>
        <taxon>Hypocreales</taxon>
        <taxon>Nectriaceae</taxon>
        <taxon>Fusarium</taxon>
        <taxon>Fusarium redolens species complex</taxon>
    </lineage>
</organism>
<dbReference type="Gene3D" id="3.50.50.60">
    <property type="entry name" value="FAD/NAD(P)-binding domain"/>
    <property type="match status" value="1"/>
</dbReference>
<protein>
    <recommendedName>
        <fullName evidence="7">FAD-binding domain-containing protein</fullName>
    </recommendedName>
</protein>